<keyword evidence="7" id="KW-0227">DNA damage</keyword>
<comment type="subunit">
    <text evidence="15">Forms a heterodimer with SLX1A/GIYD1. Interacts with ERCC4/XPF; catalytic subunit of the ERCC4-ERCC1 endonuclease. Interacts with MUS81; catalytic subunit of the MUS81-EME1 endonuclease. Interacts with MSH2; component of the MSH2-MSH3 mismatch repair complex. Interacts with TERF2-TERF2IP. Interacts with PLK1 and SLX4IP.</text>
</comment>
<dbReference type="InterPro" id="IPR000210">
    <property type="entry name" value="BTB/POZ_dom"/>
</dbReference>
<feature type="compositionally biased region" description="Acidic residues" evidence="17">
    <location>
        <begin position="851"/>
        <end position="863"/>
    </location>
</feature>
<comment type="subcellular location">
    <subcellularLocation>
        <location evidence="1">Nucleus</location>
    </subcellularLocation>
</comment>
<dbReference type="SUPFAM" id="SSF54695">
    <property type="entry name" value="POZ domain"/>
    <property type="match status" value="1"/>
</dbReference>
<dbReference type="CDD" id="cd22999">
    <property type="entry name" value="SAP_SLX4"/>
    <property type="match status" value="1"/>
</dbReference>
<feature type="region of interest" description="Disordered" evidence="17">
    <location>
        <begin position="450"/>
        <end position="474"/>
    </location>
</feature>
<comment type="similarity">
    <text evidence="2">Belongs to the SLX4 family.</text>
</comment>
<evidence type="ECO:0000256" key="16">
    <source>
        <dbReference type="ARBA" id="ARBA00076095"/>
    </source>
</evidence>
<evidence type="ECO:0000256" key="10">
    <source>
        <dbReference type="ARBA" id="ARBA00022843"/>
    </source>
</evidence>
<evidence type="ECO:0000256" key="11">
    <source>
        <dbReference type="ARBA" id="ARBA00023172"/>
    </source>
</evidence>
<evidence type="ECO:0000256" key="5">
    <source>
        <dbReference type="ARBA" id="ARBA00022723"/>
    </source>
</evidence>
<dbReference type="GO" id="GO:0008270">
    <property type="term" value="F:zinc ion binding"/>
    <property type="evidence" value="ECO:0007669"/>
    <property type="project" value="UniProtKB-KW"/>
</dbReference>
<proteinExistence type="inferred from homology"/>
<reference evidence="19" key="2">
    <citation type="submission" date="2025-09" db="UniProtKB">
        <authorList>
            <consortium name="Ensembl"/>
        </authorList>
    </citation>
    <scope>IDENTIFICATION</scope>
</reference>
<feature type="compositionally biased region" description="Basic and acidic residues" evidence="17">
    <location>
        <begin position="774"/>
        <end position="784"/>
    </location>
</feature>
<feature type="region of interest" description="Disordered" evidence="17">
    <location>
        <begin position="1208"/>
        <end position="1326"/>
    </location>
</feature>
<name>A0A8D0BKD8_SALMN</name>
<keyword evidence="10" id="KW-0832">Ubl conjugation</keyword>
<evidence type="ECO:0000313" key="20">
    <source>
        <dbReference type="Proteomes" id="UP000694421"/>
    </source>
</evidence>
<evidence type="ECO:0000256" key="4">
    <source>
        <dbReference type="ARBA" id="ARBA00022553"/>
    </source>
</evidence>
<feature type="region of interest" description="Disordered" evidence="17">
    <location>
        <begin position="52"/>
        <end position="185"/>
    </location>
</feature>
<evidence type="ECO:0000256" key="1">
    <source>
        <dbReference type="ARBA" id="ARBA00004123"/>
    </source>
</evidence>
<feature type="compositionally biased region" description="Basic and acidic residues" evidence="17">
    <location>
        <begin position="1093"/>
        <end position="1108"/>
    </location>
</feature>
<dbReference type="InterPro" id="IPR018574">
    <property type="entry name" value="Structure-sp_endonuc_su_Slx4"/>
</dbReference>
<keyword evidence="3" id="KW-1017">Isopeptide bond</keyword>
<dbReference type="PANTHER" id="PTHR21541:SF3">
    <property type="entry name" value="STRUCTURE-SPECIFIC ENDONUCLEASE SUBUNIT SLX4"/>
    <property type="match status" value="1"/>
</dbReference>
<evidence type="ECO:0000256" key="8">
    <source>
        <dbReference type="ARBA" id="ARBA00022771"/>
    </source>
</evidence>
<evidence type="ECO:0000256" key="6">
    <source>
        <dbReference type="ARBA" id="ARBA00022737"/>
    </source>
</evidence>
<feature type="compositionally biased region" description="Low complexity" evidence="17">
    <location>
        <begin position="119"/>
        <end position="129"/>
    </location>
</feature>
<dbReference type="FunFam" id="3.30.710.10:FF:000116">
    <property type="entry name" value="SLX4 structure-specific endonuclease subunit"/>
    <property type="match status" value="1"/>
</dbReference>
<reference evidence="19" key="1">
    <citation type="submission" date="2025-08" db="UniProtKB">
        <authorList>
            <consortium name="Ensembl"/>
        </authorList>
    </citation>
    <scope>IDENTIFICATION</scope>
</reference>
<feature type="compositionally biased region" description="Polar residues" evidence="17">
    <location>
        <begin position="1300"/>
        <end position="1311"/>
    </location>
</feature>
<feature type="compositionally biased region" description="Acidic residues" evidence="17">
    <location>
        <begin position="1313"/>
        <end position="1322"/>
    </location>
</feature>
<dbReference type="GO" id="GO:0000712">
    <property type="term" value="P:resolution of meiotic recombination intermediates"/>
    <property type="evidence" value="ECO:0007669"/>
    <property type="project" value="TreeGrafter"/>
</dbReference>
<evidence type="ECO:0000259" key="18">
    <source>
        <dbReference type="PROSITE" id="PS50097"/>
    </source>
</evidence>
<feature type="region of interest" description="Disordered" evidence="17">
    <location>
        <begin position="716"/>
        <end position="741"/>
    </location>
</feature>
<feature type="domain" description="BTB" evidence="18">
    <location>
        <begin position="552"/>
        <end position="626"/>
    </location>
</feature>
<evidence type="ECO:0000256" key="12">
    <source>
        <dbReference type="ARBA" id="ARBA00023204"/>
    </source>
</evidence>
<feature type="compositionally biased region" description="Gly residues" evidence="17">
    <location>
        <begin position="168"/>
        <end position="178"/>
    </location>
</feature>
<feature type="region of interest" description="Disordered" evidence="17">
    <location>
        <begin position="282"/>
        <end position="304"/>
    </location>
</feature>
<evidence type="ECO:0000256" key="13">
    <source>
        <dbReference type="ARBA" id="ARBA00023242"/>
    </source>
</evidence>
<dbReference type="GO" id="GO:0006260">
    <property type="term" value="P:DNA replication"/>
    <property type="evidence" value="ECO:0007669"/>
    <property type="project" value="InterPro"/>
</dbReference>
<accession>A0A8D0BKD8</accession>
<keyword evidence="4" id="KW-0597">Phosphoprotein</keyword>
<dbReference type="Gene3D" id="3.30.710.10">
    <property type="entry name" value="Potassium Channel Kv1.1, Chain A"/>
    <property type="match status" value="1"/>
</dbReference>
<feature type="compositionally biased region" description="Acidic residues" evidence="17">
    <location>
        <begin position="691"/>
        <end position="700"/>
    </location>
</feature>
<dbReference type="Pfam" id="PF09494">
    <property type="entry name" value="Slx4"/>
    <property type="match status" value="1"/>
</dbReference>
<dbReference type="Proteomes" id="UP000694421">
    <property type="component" value="Unplaced"/>
</dbReference>
<dbReference type="GO" id="GO:0090656">
    <property type="term" value="P:t-circle formation"/>
    <property type="evidence" value="ECO:0007669"/>
    <property type="project" value="UniProtKB-ARBA"/>
</dbReference>
<dbReference type="Pfam" id="PF00651">
    <property type="entry name" value="BTB"/>
    <property type="match status" value="1"/>
</dbReference>
<evidence type="ECO:0000256" key="15">
    <source>
        <dbReference type="ARBA" id="ARBA00064578"/>
    </source>
</evidence>
<dbReference type="PANTHER" id="PTHR21541">
    <property type="entry name" value="BTB POZ DOMAIN CONTAINING 12"/>
    <property type="match status" value="1"/>
</dbReference>
<dbReference type="InterPro" id="IPR011333">
    <property type="entry name" value="SKP1/BTB/POZ_sf"/>
</dbReference>
<feature type="compositionally biased region" description="Basic and acidic residues" evidence="17">
    <location>
        <begin position="1213"/>
        <end position="1226"/>
    </location>
</feature>
<dbReference type="PROSITE" id="PS50097">
    <property type="entry name" value="BTB"/>
    <property type="match status" value="1"/>
</dbReference>
<organism evidence="19 20">
    <name type="scientific">Salvator merianae</name>
    <name type="common">Argentine black and white tegu</name>
    <name type="synonym">Tupinambis merianae</name>
    <dbReference type="NCBI Taxonomy" id="96440"/>
    <lineage>
        <taxon>Eukaryota</taxon>
        <taxon>Metazoa</taxon>
        <taxon>Chordata</taxon>
        <taxon>Craniata</taxon>
        <taxon>Vertebrata</taxon>
        <taxon>Euteleostomi</taxon>
        <taxon>Lepidosauria</taxon>
        <taxon>Squamata</taxon>
        <taxon>Bifurcata</taxon>
        <taxon>Unidentata</taxon>
        <taxon>Episquamata</taxon>
        <taxon>Laterata</taxon>
        <taxon>Teiioidea</taxon>
        <taxon>Teiidae</taxon>
        <taxon>Salvator</taxon>
    </lineage>
</organism>
<evidence type="ECO:0000313" key="19">
    <source>
        <dbReference type="Ensembl" id="ENSSMRP00000009694.1"/>
    </source>
</evidence>
<protein>
    <recommendedName>
        <fullName evidence="14">Structure-specific endonuclease subunit SLX4</fullName>
    </recommendedName>
    <alternativeName>
        <fullName evidence="16">BTB/POZ domain-containing protein 12</fullName>
    </alternativeName>
</protein>
<keyword evidence="8" id="KW-0863">Zinc-finger</keyword>
<evidence type="ECO:0000256" key="3">
    <source>
        <dbReference type="ARBA" id="ARBA00022499"/>
    </source>
</evidence>
<feature type="region of interest" description="Disordered" evidence="17">
    <location>
        <begin position="1051"/>
        <end position="1114"/>
    </location>
</feature>
<keyword evidence="9" id="KW-0862">Zinc</keyword>
<evidence type="ECO:0000256" key="17">
    <source>
        <dbReference type="SAM" id="MobiDB-lite"/>
    </source>
</evidence>
<feature type="region of interest" description="Disordered" evidence="17">
    <location>
        <begin position="681"/>
        <end position="700"/>
    </location>
</feature>
<feature type="region of interest" description="Disordered" evidence="17">
    <location>
        <begin position="762"/>
        <end position="972"/>
    </location>
</feature>
<keyword evidence="6" id="KW-0677">Repeat</keyword>
<dbReference type="OMA" id="TKGPRHQ"/>
<feature type="compositionally biased region" description="Low complexity" evidence="17">
    <location>
        <begin position="1284"/>
        <end position="1299"/>
    </location>
</feature>
<evidence type="ECO:0000256" key="14">
    <source>
        <dbReference type="ARBA" id="ARBA00029496"/>
    </source>
</evidence>
<keyword evidence="12" id="KW-0234">DNA repair</keyword>
<dbReference type="Ensembl" id="ENSSMRT00000011303.1">
    <property type="protein sequence ID" value="ENSSMRP00000009694.1"/>
    <property type="gene ID" value="ENSSMRG00000007720.1"/>
</dbReference>
<feature type="compositionally biased region" description="Polar residues" evidence="17">
    <location>
        <begin position="880"/>
        <end position="890"/>
    </location>
</feature>
<evidence type="ECO:0000256" key="2">
    <source>
        <dbReference type="ARBA" id="ARBA00006661"/>
    </source>
</evidence>
<keyword evidence="5" id="KW-0479">Metal-binding</keyword>
<feature type="compositionally biased region" description="Basic and acidic residues" evidence="17">
    <location>
        <begin position="812"/>
        <end position="828"/>
    </location>
</feature>
<keyword evidence="11" id="KW-0233">DNA recombination</keyword>
<dbReference type="GO" id="GO:0006281">
    <property type="term" value="P:DNA repair"/>
    <property type="evidence" value="ECO:0007669"/>
    <property type="project" value="UniProtKB-KW"/>
</dbReference>
<dbReference type="GeneTree" id="ENSGT00390000014091"/>
<keyword evidence="20" id="KW-1185">Reference proteome</keyword>
<feature type="compositionally biased region" description="Polar residues" evidence="17">
    <location>
        <begin position="795"/>
        <end position="806"/>
    </location>
</feature>
<evidence type="ECO:0000256" key="7">
    <source>
        <dbReference type="ARBA" id="ARBA00022763"/>
    </source>
</evidence>
<dbReference type="GO" id="GO:0033557">
    <property type="term" value="C:Slx1-Slx4 complex"/>
    <property type="evidence" value="ECO:0007669"/>
    <property type="project" value="InterPro"/>
</dbReference>
<dbReference type="GO" id="GO:0032206">
    <property type="term" value="P:positive regulation of telomere maintenance"/>
    <property type="evidence" value="ECO:0007669"/>
    <property type="project" value="UniProtKB-ARBA"/>
</dbReference>
<feature type="region of interest" description="Disordered" evidence="17">
    <location>
        <begin position="995"/>
        <end position="1036"/>
    </location>
</feature>
<evidence type="ECO:0000256" key="9">
    <source>
        <dbReference type="ARBA" id="ARBA00022833"/>
    </source>
</evidence>
<feature type="compositionally biased region" description="Basic and acidic residues" evidence="17">
    <location>
        <begin position="717"/>
        <end position="738"/>
    </location>
</feature>
<keyword evidence="13" id="KW-0539">Nucleus</keyword>
<sequence>MQGGGRQRKPTLLFPAAGGAVLTRPLIEGAGRYRRSFRSLRKRLRPVDRTGAGLFLCGSGRQPRPMGDSEDEFRQLRGEPLGPDPPGGEKRKRWRRQRVLPGGSASRRQGEALPGRGGEAALAAPGCAARPNEAPPAGGLSFPVAGPSGGRPDAALGLAGPQEPRPGGSQGGGGGGGGDLEELPPPLCQVCREDLSAADSVQRHEHVNRCLDAAERSRPVVPGCPLCGRGFAALRSRASHLKRCAARLKVPAPLLLQAVRLQTSAAPTETAVPNPSLPLLRRAKRKGSSSAAERSAKKHKQAVKMGEADEDLLVAVAMSRSLQEEAARTKALRLESEHWSFSKGRLPCSVLALFSAPPLLLQDPEKARKRTEERVALLLSEAEEFPPTPPLPTSCLLQAEHSREAAGPPMLPSSCRLSLWESSSLTGQCDPGSFQSAGISTPALWQESEQVRPASVLTRGGGSQEGRQPCSQEDTETLQDLLELAGEGLTLTQWTLDAQQPERLGEGLLPGKAQAALERCLDLASGSVVVRGFLLGALAEAFKGMVNNPHLSDVQFQVDSGDVVFAHTFVLYARCPQLMEVVNHSGFLVAEDGAGEIRRVLLKDATEEAVLVFLNYLYAADCTVPPHVVPEVAVLASRFGVKELAALCGGQASLAEMEGAEECSRAETFEELLKLTWMGEEDEISPRHGEEEEAKDEDMGEKDLEEIYEFAATQRKVAQEKAGERGDSGGRELEEGARRAALAGSCPTKVPKELSAAVTATGSLEMLTCTPEQDASKRSRRETQTRAPLARAECSQGSHNPGQQTVGAAGKESVDGKSPRHLPQEAQRELQLAWRKLRGEDPEDSLIVVLDSDEELQLEEPEELGAVSGQPSELPRARPSSPTACSSQLSPPSPEAVNDEGPRRPLLGKPLSSQPEDQRLFRISSDEEDDRAQTSHQAQMLVPETPLPCRRDPPFSLAERAQPTPISVTEPFSGKWPLVGVLPLSSSPLLEPLPPAKAVKSSSGPSLPGADVVVVSDSEEEREKEEPLLRDSCVPGEDLSSWKEAAGSFLPTVKDAPGQLATVPQDPRVEDGSPSLRSPTANRAAACCLKGADSPEHKPEEWPDRAGADSDDSEILPLSQRLPSTQPVQKTPDLVCQAKEMASPQTPMPCYSTMETPKLKKELSRWVFGVRALPKWQMVLKLKEIFQYTHQRSSSPATRRPELAAATPAFHKQPSEHGQLGEEVKRSQGGSRFGDLPRGGDQGWQQLAKSHDSEAESGQQKVATLFPAGVPGAGGNDGLNASQESTGSSAAGSDASVESLSSPTALETSMLTEGEEEEEEDISGSQAAACEASKLEALRLYIYSKPALCRQILLYQPIELAGLQAELKQNGIRIALGKLLDFLDAHCITFTTAEARKEKLLRRPKKKGRRRY</sequence>